<dbReference type="EMBL" id="JBFTWV010000030">
    <property type="protein sequence ID" value="KAL2795913.1"/>
    <property type="molecule type" value="Genomic_DNA"/>
</dbReference>
<evidence type="ECO:0000313" key="2">
    <source>
        <dbReference type="EMBL" id="KAL2795913.1"/>
    </source>
</evidence>
<gene>
    <name evidence="2" type="ORF">BJX66DRAFT_336415</name>
</gene>
<dbReference type="Proteomes" id="UP001610563">
    <property type="component" value="Unassembled WGS sequence"/>
</dbReference>
<accession>A0ABR4GA53</accession>
<evidence type="ECO:0000313" key="3">
    <source>
        <dbReference type="Proteomes" id="UP001610563"/>
    </source>
</evidence>
<comment type="caution">
    <text evidence="2">The sequence shown here is derived from an EMBL/GenBank/DDBJ whole genome shotgun (WGS) entry which is preliminary data.</text>
</comment>
<sequence length="776" mass="87646">MELSLDLKQLTVAEGRSKELQTGQENTRGRIPVGQIPNELLTRARETVEAKRLGSLVCTIRAPSASYPRVSAHIHMHGSESVPRPAQSTECPDRGLGKTEHPSFELYRIQKSFTKGQSEEELDEEGCILFDPEAYPAYESVDAGNVTVEGSGLDFWDAEIKYNRIEPQPYVSLLEPPEYPFLLVAALRRIEELRSQGHLASDEDNEMTEWLASLSQEAWSNTAGCPSDYGERVLTMLCAYLHRADFSGLTTTSPGATPPSERYYDEGWLQYIYLIMARQLALRLQNNESAFVRGLTKQVLAALLLSDCWFENTKIELVDDWKIKADVAEALKTQISQYQREDAEELMRQGDRAAEDGRIRVARSLYKGIFLKLLDPTRVGGYMILGRGYMGSKIYQQAQEAFSQALNEEERGAILEEIAKAEAASATQMREIDEETNEKQKRALVQAKEDIKWKTPGQTIRLLPSKYERQLEGLLLFAERIKWPYNKVREGFEKAYKDWLTNNPTWFAQQDWILGVMLPGASFAHALMRTLICSTSFLNEEIESAQSHESGLLLVDCSYWRVRSAVARVLGCLPGVISLNGWTGPCRYVQIDDYPEYLSVPRHCLVTALPLGLDALLKAPPPHIETSPLLEAQQVDAIHEVIDPSQWVTLKPPEKEETPWKIDCLSVERGGRTDLSNRNSEWFYNEPKETHEVHRRELHRYNREEIPAKVLDRQQPFADDDKIMVINATGPGSEVVARAWCAHHGKAAVVRKNGGPCYVCALQAASRYGLRTGVLI</sequence>
<protein>
    <submittedName>
        <fullName evidence="2">Uncharacterized protein</fullName>
    </submittedName>
</protein>
<name>A0ABR4GA53_9EURO</name>
<dbReference type="PANTHER" id="PTHR42345:SF2">
    <property type="entry name" value="HELICASE-LIKE PROTEIN"/>
    <property type="match status" value="1"/>
</dbReference>
<proteinExistence type="predicted"/>
<organism evidence="2 3">
    <name type="scientific">Aspergillus keveii</name>
    <dbReference type="NCBI Taxonomy" id="714993"/>
    <lineage>
        <taxon>Eukaryota</taxon>
        <taxon>Fungi</taxon>
        <taxon>Dikarya</taxon>
        <taxon>Ascomycota</taxon>
        <taxon>Pezizomycotina</taxon>
        <taxon>Eurotiomycetes</taxon>
        <taxon>Eurotiomycetidae</taxon>
        <taxon>Eurotiales</taxon>
        <taxon>Aspergillaceae</taxon>
        <taxon>Aspergillus</taxon>
        <taxon>Aspergillus subgen. Nidulantes</taxon>
    </lineage>
</organism>
<reference evidence="2 3" key="1">
    <citation type="submission" date="2024-07" db="EMBL/GenBank/DDBJ databases">
        <title>Section-level genome sequencing and comparative genomics of Aspergillus sections Usti and Cavernicolus.</title>
        <authorList>
            <consortium name="Lawrence Berkeley National Laboratory"/>
            <person name="Nybo J.L."/>
            <person name="Vesth T.C."/>
            <person name="Theobald S."/>
            <person name="Frisvad J.C."/>
            <person name="Larsen T.O."/>
            <person name="Kjaerboelling I."/>
            <person name="Rothschild-Mancinelli K."/>
            <person name="Lyhne E.K."/>
            <person name="Kogle M.E."/>
            <person name="Barry K."/>
            <person name="Clum A."/>
            <person name="Na H."/>
            <person name="Ledsgaard L."/>
            <person name="Lin J."/>
            <person name="Lipzen A."/>
            <person name="Kuo A."/>
            <person name="Riley R."/>
            <person name="Mondo S."/>
            <person name="Labutti K."/>
            <person name="Haridas S."/>
            <person name="Pangalinan J."/>
            <person name="Salamov A.A."/>
            <person name="Simmons B.A."/>
            <person name="Magnuson J.K."/>
            <person name="Chen J."/>
            <person name="Drula E."/>
            <person name="Henrissat B."/>
            <person name="Wiebenga A."/>
            <person name="Lubbers R.J."/>
            <person name="Gomes A.C."/>
            <person name="Makela M.R."/>
            <person name="Stajich J."/>
            <person name="Grigoriev I.V."/>
            <person name="Mortensen U.H."/>
            <person name="De Vries R.P."/>
            <person name="Baker S.E."/>
            <person name="Andersen M.R."/>
        </authorList>
    </citation>
    <scope>NUCLEOTIDE SEQUENCE [LARGE SCALE GENOMIC DNA]</scope>
    <source>
        <strain evidence="2 3">CBS 209.92</strain>
    </source>
</reference>
<feature type="coiled-coil region" evidence="1">
    <location>
        <begin position="418"/>
        <end position="450"/>
    </location>
</feature>
<dbReference type="PANTHER" id="PTHR42345">
    <property type="entry name" value="TPR_REGION DOMAIN-CONTAINING PROTEIN"/>
    <property type="match status" value="1"/>
</dbReference>
<keyword evidence="3" id="KW-1185">Reference proteome</keyword>
<evidence type="ECO:0000256" key="1">
    <source>
        <dbReference type="SAM" id="Coils"/>
    </source>
</evidence>
<keyword evidence="1" id="KW-0175">Coiled coil</keyword>